<dbReference type="PANTHER" id="PTHR11592:SF78">
    <property type="entry name" value="GLUTATHIONE PEROXIDASE"/>
    <property type="match status" value="1"/>
</dbReference>
<evidence type="ECO:0000313" key="10">
    <source>
        <dbReference type="Proteomes" id="UP000000305"/>
    </source>
</evidence>
<feature type="chain" id="PRO_5003238329" description="Glutathione peroxidase" evidence="8">
    <location>
        <begin position="20"/>
        <end position="172"/>
    </location>
</feature>
<dbReference type="GO" id="GO:0006979">
    <property type="term" value="P:response to oxidative stress"/>
    <property type="evidence" value="ECO:0007669"/>
    <property type="project" value="InterPro"/>
</dbReference>
<dbReference type="PIRSF" id="PIRSF000303">
    <property type="entry name" value="Glutathion_perox"/>
    <property type="match status" value="1"/>
</dbReference>
<evidence type="ECO:0000256" key="2">
    <source>
        <dbReference type="ARBA" id="ARBA00006926"/>
    </source>
</evidence>
<dbReference type="FunFam" id="3.40.30.10:FF:000049">
    <property type="entry name" value="Glutathione peroxidase"/>
    <property type="match status" value="1"/>
</dbReference>
<dbReference type="STRING" id="6669.E9HDF9"/>
<keyword evidence="8" id="KW-0732">Signal</keyword>
<dbReference type="HOGENOM" id="CLU_029507_0_1_1"/>
<dbReference type="GO" id="GO:0004602">
    <property type="term" value="F:glutathione peroxidase activity"/>
    <property type="evidence" value="ECO:0007669"/>
    <property type="project" value="UniProtKB-EC"/>
</dbReference>
<dbReference type="PROSITE" id="PS51355">
    <property type="entry name" value="GLUTATHIONE_PEROXID_3"/>
    <property type="match status" value="1"/>
</dbReference>
<dbReference type="eggNOG" id="KOG1651">
    <property type="taxonomic scope" value="Eukaryota"/>
</dbReference>
<dbReference type="CDD" id="cd00340">
    <property type="entry name" value="GSH_Peroxidase"/>
    <property type="match status" value="1"/>
</dbReference>
<dbReference type="GO" id="GO:0005783">
    <property type="term" value="C:endoplasmic reticulum"/>
    <property type="evidence" value="ECO:0007669"/>
    <property type="project" value="UniProtKB-ARBA"/>
</dbReference>
<dbReference type="InterPro" id="IPR036249">
    <property type="entry name" value="Thioredoxin-like_sf"/>
</dbReference>
<evidence type="ECO:0000313" key="9">
    <source>
        <dbReference type="EMBL" id="EFX70255.1"/>
    </source>
</evidence>
<keyword evidence="4 7" id="KW-0575">Peroxidase</keyword>
<dbReference type="Proteomes" id="UP000000305">
    <property type="component" value="Unassembled WGS sequence"/>
</dbReference>
<sequence length="172" mass="19832">MSYCHVLIFFLAITAIAKCDDEPDFYTFNVQDIEGDEVSLEEYRGTVSLVVNVASLCGYTDTSYRALKRLQDILGYNQKFNVLAFPCNQFGEQEPYEDEVIYNFAKTNYAVEFPMFSKIDVIGENAHPAFKNLISQSSVHPDWNFYKYLVDHNGKVLKAWSTKTTVEEIFNR</sequence>
<evidence type="ECO:0000256" key="5">
    <source>
        <dbReference type="ARBA" id="ARBA00023002"/>
    </source>
</evidence>
<dbReference type="InParanoid" id="E9HDF9"/>
<dbReference type="PANTHER" id="PTHR11592">
    <property type="entry name" value="GLUTATHIONE PEROXIDASE"/>
    <property type="match status" value="1"/>
</dbReference>
<reference evidence="9 10" key="1">
    <citation type="journal article" date="2011" name="Science">
        <title>The ecoresponsive genome of Daphnia pulex.</title>
        <authorList>
            <person name="Colbourne J.K."/>
            <person name="Pfrender M.E."/>
            <person name="Gilbert D."/>
            <person name="Thomas W.K."/>
            <person name="Tucker A."/>
            <person name="Oakley T.H."/>
            <person name="Tokishita S."/>
            <person name="Aerts A."/>
            <person name="Arnold G.J."/>
            <person name="Basu M.K."/>
            <person name="Bauer D.J."/>
            <person name="Caceres C.E."/>
            <person name="Carmel L."/>
            <person name="Casola C."/>
            <person name="Choi J.H."/>
            <person name="Detter J.C."/>
            <person name="Dong Q."/>
            <person name="Dusheyko S."/>
            <person name="Eads B.D."/>
            <person name="Frohlich T."/>
            <person name="Geiler-Samerotte K.A."/>
            <person name="Gerlach D."/>
            <person name="Hatcher P."/>
            <person name="Jogdeo S."/>
            <person name="Krijgsveld J."/>
            <person name="Kriventseva E.V."/>
            <person name="Kultz D."/>
            <person name="Laforsch C."/>
            <person name="Lindquist E."/>
            <person name="Lopez J."/>
            <person name="Manak J.R."/>
            <person name="Muller J."/>
            <person name="Pangilinan J."/>
            <person name="Patwardhan R.P."/>
            <person name="Pitluck S."/>
            <person name="Pritham E.J."/>
            <person name="Rechtsteiner A."/>
            <person name="Rho M."/>
            <person name="Rogozin I.B."/>
            <person name="Sakarya O."/>
            <person name="Salamov A."/>
            <person name="Schaack S."/>
            <person name="Shapiro H."/>
            <person name="Shiga Y."/>
            <person name="Skalitzky C."/>
            <person name="Smith Z."/>
            <person name="Souvorov A."/>
            <person name="Sung W."/>
            <person name="Tang Z."/>
            <person name="Tsuchiya D."/>
            <person name="Tu H."/>
            <person name="Vos H."/>
            <person name="Wang M."/>
            <person name="Wolf Y.I."/>
            <person name="Yamagata H."/>
            <person name="Yamada T."/>
            <person name="Ye Y."/>
            <person name="Shaw J.R."/>
            <person name="Andrews J."/>
            <person name="Crease T.J."/>
            <person name="Tang H."/>
            <person name="Lucas S.M."/>
            <person name="Robertson H.M."/>
            <person name="Bork P."/>
            <person name="Koonin E.V."/>
            <person name="Zdobnov E.M."/>
            <person name="Grigoriev I.V."/>
            <person name="Lynch M."/>
            <person name="Boore J.L."/>
        </authorList>
    </citation>
    <scope>NUCLEOTIDE SEQUENCE [LARGE SCALE GENOMIC DNA]</scope>
</reference>
<dbReference type="Gene3D" id="3.40.30.10">
    <property type="entry name" value="Glutaredoxin"/>
    <property type="match status" value="1"/>
</dbReference>
<organism evidence="9 10">
    <name type="scientific">Daphnia pulex</name>
    <name type="common">Water flea</name>
    <dbReference type="NCBI Taxonomy" id="6669"/>
    <lineage>
        <taxon>Eukaryota</taxon>
        <taxon>Metazoa</taxon>
        <taxon>Ecdysozoa</taxon>
        <taxon>Arthropoda</taxon>
        <taxon>Crustacea</taxon>
        <taxon>Branchiopoda</taxon>
        <taxon>Diplostraca</taxon>
        <taxon>Cladocera</taxon>
        <taxon>Anomopoda</taxon>
        <taxon>Daphniidae</taxon>
        <taxon>Daphnia</taxon>
    </lineage>
</organism>
<dbReference type="AlphaFoldDB" id="E9HDF9"/>
<evidence type="ECO:0000256" key="3">
    <source>
        <dbReference type="ARBA" id="ARBA00012310"/>
    </source>
</evidence>
<dbReference type="PhylomeDB" id="E9HDF9"/>
<dbReference type="InterPro" id="IPR000889">
    <property type="entry name" value="Glutathione_peroxidase"/>
</dbReference>
<dbReference type="PRINTS" id="PR01011">
    <property type="entry name" value="GLUTPROXDASE"/>
</dbReference>
<dbReference type="PROSITE" id="PS00763">
    <property type="entry name" value="GLUTATHIONE_PEROXID_2"/>
    <property type="match status" value="1"/>
</dbReference>
<feature type="active site" evidence="6">
    <location>
        <position position="57"/>
    </location>
</feature>
<proteinExistence type="inferred from homology"/>
<keyword evidence="5 7" id="KW-0560">Oxidoreductase</keyword>
<dbReference type="EMBL" id="GL732623">
    <property type="protein sequence ID" value="EFX70255.1"/>
    <property type="molecule type" value="Genomic_DNA"/>
</dbReference>
<dbReference type="InterPro" id="IPR029760">
    <property type="entry name" value="GPX_CS"/>
</dbReference>
<accession>E9HDF9</accession>
<protein>
    <recommendedName>
        <fullName evidence="3 7">Glutathione peroxidase</fullName>
    </recommendedName>
</protein>
<dbReference type="SUPFAM" id="SSF52833">
    <property type="entry name" value="Thioredoxin-like"/>
    <property type="match status" value="1"/>
</dbReference>
<evidence type="ECO:0000256" key="1">
    <source>
        <dbReference type="ARBA" id="ARBA00000217"/>
    </source>
</evidence>
<dbReference type="GO" id="GO:0004601">
    <property type="term" value="F:peroxidase activity"/>
    <property type="evidence" value="ECO:0000318"/>
    <property type="project" value="GO_Central"/>
</dbReference>
<feature type="signal peptide" evidence="8">
    <location>
        <begin position="1"/>
        <end position="19"/>
    </location>
</feature>
<name>E9HDF9_DAPPU</name>
<evidence type="ECO:0000256" key="7">
    <source>
        <dbReference type="RuleBase" id="RU000499"/>
    </source>
</evidence>
<evidence type="ECO:0000256" key="8">
    <source>
        <dbReference type="SAM" id="SignalP"/>
    </source>
</evidence>
<evidence type="ECO:0000256" key="4">
    <source>
        <dbReference type="ARBA" id="ARBA00022559"/>
    </source>
</evidence>
<comment type="catalytic activity">
    <reaction evidence="1">
        <text>2 glutathione + H2O2 = glutathione disulfide + 2 H2O</text>
        <dbReference type="Rhea" id="RHEA:16833"/>
        <dbReference type="ChEBI" id="CHEBI:15377"/>
        <dbReference type="ChEBI" id="CHEBI:16240"/>
        <dbReference type="ChEBI" id="CHEBI:57925"/>
        <dbReference type="ChEBI" id="CHEBI:58297"/>
        <dbReference type="EC" id="1.11.1.9"/>
    </reaction>
</comment>
<dbReference type="OMA" id="FTDQHYQ"/>
<keyword evidence="10" id="KW-1185">Reference proteome</keyword>
<gene>
    <name evidence="9" type="ORF">DAPPUDRAFT_112919</name>
</gene>
<dbReference type="GO" id="GO:0070013">
    <property type="term" value="C:intracellular organelle lumen"/>
    <property type="evidence" value="ECO:0007669"/>
    <property type="project" value="UniProtKB-ARBA"/>
</dbReference>
<dbReference type="GO" id="GO:0033554">
    <property type="term" value="P:cellular response to stress"/>
    <property type="evidence" value="ECO:0007669"/>
    <property type="project" value="UniProtKB-ARBA"/>
</dbReference>
<dbReference type="KEGG" id="dpx:DAPPUDRAFT_112919"/>
<evidence type="ECO:0000256" key="6">
    <source>
        <dbReference type="PIRSR" id="PIRSR000303-1"/>
    </source>
</evidence>
<dbReference type="Pfam" id="PF00255">
    <property type="entry name" value="GSHPx"/>
    <property type="match status" value="1"/>
</dbReference>
<dbReference type="OrthoDB" id="446890at2759"/>
<comment type="similarity">
    <text evidence="2 7">Belongs to the glutathione peroxidase family.</text>
</comment>